<name>A0A5N3QT87_9VIBR</name>
<dbReference type="AlphaFoldDB" id="A0A5N3QT87"/>
<sequence>MDMVSISGIEERVKGQTPDVLSLNYDLSILRIKLVFPSGQMVYVTCENVEGFKVLDEGQLLEFWEGSAIRYWLFQVNTNGWLASENNRETAPLIVEGGDLKEYMLAGTNECVNILAYTQPYVQYE</sequence>
<comment type="caution">
    <text evidence="1">The sequence shown here is derived from an EMBL/GenBank/DDBJ whole genome shotgun (WGS) entry which is preliminary data.</text>
</comment>
<dbReference type="RefSeq" id="WP_150873102.1">
    <property type="nucleotide sequence ID" value="NZ_VWSE01000010.1"/>
</dbReference>
<protein>
    <submittedName>
        <fullName evidence="1">Uncharacterized protein</fullName>
    </submittedName>
</protein>
<gene>
    <name evidence="1" type="ORF">F2P58_23045</name>
</gene>
<evidence type="ECO:0000313" key="1">
    <source>
        <dbReference type="EMBL" id="KAB0285396.1"/>
    </source>
</evidence>
<dbReference type="Proteomes" id="UP000326789">
    <property type="component" value="Unassembled WGS sequence"/>
</dbReference>
<organism evidence="1 2">
    <name type="scientific">Vibrio fortis</name>
    <dbReference type="NCBI Taxonomy" id="212667"/>
    <lineage>
        <taxon>Bacteria</taxon>
        <taxon>Pseudomonadati</taxon>
        <taxon>Pseudomonadota</taxon>
        <taxon>Gammaproteobacteria</taxon>
        <taxon>Vibrionales</taxon>
        <taxon>Vibrionaceae</taxon>
        <taxon>Vibrio</taxon>
    </lineage>
</organism>
<proteinExistence type="predicted"/>
<dbReference type="EMBL" id="VWSE01000010">
    <property type="protein sequence ID" value="KAB0285396.1"/>
    <property type="molecule type" value="Genomic_DNA"/>
</dbReference>
<accession>A0A5N3QT87</accession>
<evidence type="ECO:0000313" key="2">
    <source>
        <dbReference type="Proteomes" id="UP000326789"/>
    </source>
</evidence>
<reference evidence="1 2" key="1">
    <citation type="submission" date="2019-09" db="EMBL/GenBank/DDBJ databases">
        <title>Whole genome sequence of Vibrio fortis.</title>
        <authorList>
            <person name="Das S.K."/>
        </authorList>
    </citation>
    <scope>NUCLEOTIDE SEQUENCE [LARGE SCALE GENOMIC DNA]</scope>
    <source>
        <strain evidence="1 2">AN60</strain>
    </source>
</reference>